<proteinExistence type="predicted"/>
<dbReference type="Proteomes" id="UP000007030">
    <property type="component" value="Chromosome"/>
</dbReference>
<evidence type="ECO:0000313" key="1">
    <source>
        <dbReference type="EMBL" id="AEB11228.1"/>
    </source>
</evidence>
<organism evidence="1 2">
    <name type="scientific">Marinithermus hydrothermalis (strain DSM 14884 / JCM 11576 / T1)</name>
    <dbReference type="NCBI Taxonomy" id="869210"/>
    <lineage>
        <taxon>Bacteria</taxon>
        <taxon>Thermotogati</taxon>
        <taxon>Deinococcota</taxon>
        <taxon>Deinococci</taxon>
        <taxon>Thermales</taxon>
        <taxon>Thermaceae</taxon>
        <taxon>Marinithermus</taxon>
    </lineage>
</organism>
<evidence type="ECO:0000313" key="2">
    <source>
        <dbReference type="Proteomes" id="UP000007030"/>
    </source>
</evidence>
<dbReference type="AlphaFoldDB" id="F2NLX1"/>
<sequence>MIVRAPEKRELEVAGNRPLEEVLAELGINPETVVVVRGEELLTRDTRVREEDTIEVISAISGGHGALP</sequence>
<dbReference type="SUPFAM" id="SSF54285">
    <property type="entry name" value="MoaD/ThiS"/>
    <property type="match status" value="1"/>
</dbReference>
<dbReference type="Pfam" id="PF02597">
    <property type="entry name" value="ThiS"/>
    <property type="match status" value="1"/>
</dbReference>
<dbReference type="EMBL" id="CP002630">
    <property type="protein sequence ID" value="AEB11228.1"/>
    <property type="molecule type" value="Genomic_DNA"/>
</dbReference>
<dbReference type="InterPro" id="IPR003749">
    <property type="entry name" value="ThiS/MoaD-like"/>
</dbReference>
<dbReference type="InterPro" id="IPR012675">
    <property type="entry name" value="Beta-grasp_dom_sf"/>
</dbReference>
<keyword evidence="2" id="KW-1185">Reference proteome</keyword>
<accession>F2NLX1</accession>
<dbReference type="InterPro" id="IPR016155">
    <property type="entry name" value="Mopterin_synth/thiamin_S_b"/>
</dbReference>
<dbReference type="Gene3D" id="3.10.20.30">
    <property type="match status" value="1"/>
</dbReference>
<dbReference type="RefSeq" id="WP_013703281.1">
    <property type="nucleotide sequence ID" value="NC_015387.1"/>
</dbReference>
<name>F2NLX1_MARHT</name>
<dbReference type="STRING" id="869210.Marky_0476"/>
<reference evidence="1 2" key="1">
    <citation type="journal article" date="2012" name="Stand. Genomic Sci.">
        <title>Complete genome sequence of the aerobic, heterotroph Marinithermus hydrothermalis type strain (T1(T)) from a deep-sea hydrothermal vent chimney.</title>
        <authorList>
            <person name="Copeland A."/>
            <person name="Gu W."/>
            <person name="Yasawong M."/>
            <person name="Lapidus A."/>
            <person name="Lucas S."/>
            <person name="Deshpande S."/>
            <person name="Pagani I."/>
            <person name="Tapia R."/>
            <person name="Cheng J.F."/>
            <person name="Goodwin L.A."/>
            <person name="Pitluck S."/>
            <person name="Liolios K."/>
            <person name="Ivanova N."/>
            <person name="Mavromatis K."/>
            <person name="Mikhailova N."/>
            <person name="Pati A."/>
            <person name="Chen A."/>
            <person name="Palaniappan K."/>
            <person name="Land M."/>
            <person name="Pan C."/>
            <person name="Brambilla E.M."/>
            <person name="Rohde M."/>
            <person name="Tindall B.J."/>
            <person name="Sikorski J."/>
            <person name="Goker M."/>
            <person name="Detter J.C."/>
            <person name="Bristow J."/>
            <person name="Eisen J.A."/>
            <person name="Markowitz V."/>
            <person name="Hugenholtz P."/>
            <person name="Kyrpides N.C."/>
            <person name="Klenk H.P."/>
            <person name="Woyke T."/>
        </authorList>
    </citation>
    <scope>NUCLEOTIDE SEQUENCE [LARGE SCALE GENOMIC DNA]</scope>
    <source>
        <strain evidence="2">DSM 14884 / JCM 11576 / T1</strain>
    </source>
</reference>
<protein>
    <submittedName>
        <fullName evidence="1">ThiamineS protein</fullName>
    </submittedName>
</protein>
<dbReference type="HOGENOM" id="CLU_114601_9_5_0"/>
<gene>
    <name evidence="1" type="ordered locus">Marky_0476</name>
</gene>
<dbReference type="KEGG" id="mhd:Marky_0476"/>
<dbReference type="eggNOG" id="COG2104">
    <property type="taxonomic scope" value="Bacteria"/>
</dbReference>